<protein>
    <submittedName>
        <fullName evidence="2">Pep</fullName>
    </submittedName>
</protein>
<name>A0A0X9GJP3_9BBAC</name>
<accession>A0A0X9GJP3</accession>
<dbReference type="OrthoDB" id="11749at10239"/>
<dbReference type="GO" id="GO:0019031">
    <property type="term" value="C:viral envelope"/>
    <property type="evidence" value="ECO:0007669"/>
    <property type="project" value="InterPro"/>
</dbReference>
<dbReference type="RefSeq" id="YP_009229934.1">
    <property type="nucleotide sequence ID" value="NC_029304.2"/>
</dbReference>
<evidence type="ECO:0000313" key="2">
    <source>
        <dbReference type="EMBL" id="ALN41953.1"/>
    </source>
</evidence>
<reference evidence="2" key="2">
    <citation type="journal article" date="2016" name="PLoS ONE">
        <title>Genome of Cnaphalocrocis medinalis Granulovirus, the First Crambidae-Infecting Betabaculovirus Isolated from Rice Leaffolder to Sequenced.</title>
        <authorList>
            <person name="Han G."/>
            <person name="Xu J."/>
            <person name="Liu Q."/>
            <person name="Li C."/>
            <person name="Xu H."/>
            <person name="Lu Z."/>
        </authorList>
    </citation>
    <scope>NUCLEOTIDE SEQUENCE</scope>
</reference>
<proteinExistence type="predicted"/>
<feature type="domain" description="Baculovirus polyhedron envelope protein PEP N-terminal" evidence="1">
    <location>
        <begin position="16"/>
        <end position="105"/>
    </location>
</feature>
<evidence type="ECO:0000259" key="1">
    <source>
        <dbReference type="Pfam" id="PF04512"/>
    </source>
</evidence>
<dbReference type="GO" id="GO:0005198">
    <property type="term" value="F:structural molecule activity"/>
    <property type="evidence" value="ECO:0007669"/>
    <property type="project" value="InterPro"/>
</dbReference>
<dbReference type="GeneID" id="26855042"/>
<dbReference type="Pfam" id="PF04512">
    <property type="entry name" value="Baculo_PEP_N"/>
    <property type="match status" value="1"/>
</dbReference>
<organism evidence="2">
    <name type="scientific">Cnaphalocrocis medinalis granulovirus</name>
    <dbReference type="NCBI Taxonomy" id="1750712"/>
    <lineage>
        <taxon>Viruses</taxon>
        <taxon>Viruses incertae sedis</taxon>
        <taxon>Naldaviricetes</taxon>
        <taxon>Lefavirales</taxon>
        <taxon>Baculoviridae</taxon>
        <taxon>Betabaculovirus</taxon>
        <taxon>Betabaculovirus cnamedinalis</taxon>
    </lineage>
</organism>
<dbReference type="EMBL" id="KP658210">
    <property type="protein sequence ID" value="ALN41953.1"/>
    <property type="molecule type" value="Genomic_DNA"/>
</dbReference>
<dbReference type="EMBL" id="KU593505">
    <property type="protein sequence ID" value="AMF83768.1"/>
    <property type="molecule type" value="Genomic_DNA"/>
</dbReference>
<sequence>MATIPAESKAFIKPFEGTDVTCLILDVVAWFGADEIVSIINQNLCHHIKSLPSTLKATWKQLEPQVQSEKQFINSLGVRLLIAKTLHGDVPPLPPPICSSASPSQPSCASYYNNMPINTTSSLQARVSGATAPAVAQITPPITCYELAHTLHKLGNIFINEAIFDSRAYPLYEEINIKTNRIYNILLQRDLLNTSPISSVTPLLSNVEVLS</sequence>
<dbReference type="KEGG" id="vg:26855042"/>
<keyword evidence="4" id="KW-1185">Reference proteome</keyword>
<reference evidence="3 4" key="1">
    <citation type="journal article" date="2015" name="Virol. Sin.">
        <title>Genome sequencing and analysis of a granulovirus isolated from the Asiatic rice leafroller, Cnaphalocrocis medinalis.</title>
        <authorList>
            <person name="Zhang S."/>
            <person name="Zhu Z."/>
            <person name="Sun S."/>
            <person name="Chen Q."/>
            <person name="Deng F."/>
            <person name="Yang K."/>
        </authorList>
    </citation>
    <scope>NUCLEOTIDE SEQUENCE [LARGE SCALE GENOMIC DNA]</scope>
    <source>
        <strain evidence="3 4">Enping</strain>
    </source>
</reference>
<evidence type="ECO:0000313" key="3">
    <source>
        <dbReference type="EMBL" id="AMF83768.1"/>
    </source>
</evidence>
<dbReference type="GO" id="GO:0019028">
    <property type="term" value="C:viral capsid"/>
    <property type="evidence" value="ECO:0007669"/>
    <property type="project" value="InterPro"/>
</dbReference>
<evidence type="ECO:0000313" key="4">
    <source>
        <dbReference type="Proteomes" id="UP000202719"/>
    </source>
</evidence>
<reference evidence="3" key="3">
    <citation type="submission" date="2016-01" db="EMBL/GenBank/DDBJ databases">
        <authorList>
            <person name="McClelland M."/>
            <person name="Jain A."/>
            <person name="Saraogi P."/>
            <person name="Mendelson R."/>
            <person name="Westerman R."/>
            <person name="SanMiguel P."/>
            <person name="Csonka L."/>
        </authorList>
    </citation>
    <scope>NUCLEOTIDE SEQUENCE</scope>
    <source>
        <strain evidence="3">Enping</strain>
    </source>
</reference>
<dbReference type="Proteomes" id="UP000202719">
    <property type="component" value="Segment"/>
</dbReference>
<dbReference type="InterPro" id="IPR007600">
    <property type="entry name" value="Baculo_PEP_N"/>
</dbReference>